<protein>
    <submittedName>
        <fullName evidence="1">Enoyl-CoA hydratase</fullName>
        <ecNumber evidence="1">4.2.1.17</ecNumber>
    </submittedName>
</protein>
<dbReference type="SUPFAM" id="SSF52096">
    <property type="entry name" value="ClpP/crotonase"/>
    <property type="match status" value="1"/>
</dbReference>
<name>A0A031LKQ1_9CREN</name>
<dbReference type="GO" id="GO:0004300">
    <property type="term" value="F:enoyl-CoA hydratase activity"/>
    <property type="evidence" value="ECO:0007669"/>
    <property type="project" value="UniProtKB-EC"/>
</dbReference>
<dbReference type="STRING" id="1160895.CM19_11955"/>
<reference evidence="1 2" key="1">
    <citation type="submission" date="2014-03" db="EMBL/GenBank/DDBJ databases">
        <title>Draft genome sequence of the novel thermoacidophilic archaea Acidianus copahuensis ALE1 strain, isolated from Copahue volcanic area in Neuquen Argentina.</title>
        <authorList>
            <person name="Urbieta M.S."/>
            <person name="Rascovan N."/>
            <person name="Castro C."/>
            <person name="Revale S."/>
            <person name="Giaveno M.A."/>
            <person name="Vazquez M.P."/>
            <person name="Donati E.R."/>
        </authorList>
    </citation>
    <scope>NUCLEOTIDE SEQUENCE [LARGE SCALE GENOMIC DNA]</scope>
    <source>
        <strain evidence="1 2">ALE1</strain>
    </source>
</reference>
<dbReference type="Gene3D" id="1.10.12.10">
    <property type="entry name" value="Lyase 2-enoyl-coa Hydratase, Chain A, domain 2"/>
    <property type="match status" value="1"/>
</dbReference>
<organism evidence="1 2">
    <name type="scientific">Candidatus Acidianus copahuensis</name>
    <dbReference type="NCBI Taxonomy" id="1160895"/>
    <lineage>
        <taxon>Archaea</taxon>
        <taxon>Thermoproteota</taxon>
        <taxon>Thermoprotei</taxon>
        <taxon>Sulfolobales</taxon>
        <taxon>Sulfolobaceae</taxon>
        <taxon>Acidianus</taxon>
    </lineage>
</organism>
<dbReference type="Proteomes" id="UP000024332">
    <property type="component" value="Unassembled WGS sequence"/>
</dbReference>
<dbReference type="RefSeq" id="WP_048100568.1">
    <property type="nucleotide sequence ID" value="NZ_JFZT01000061.1"/>
</dbReference>
<dbReference type="PANTHER" id="PTHR43459">
    <property type="entry name" value="ENOYL-COA HYDRATASE"/>
    <property type="match status" value="1"/>
</dbReference>
<dbReference type="Pfam" id="PF00378">
    <property type="entry name" value="ECH_1"/>
    <property type="match status" value="1"/>
</dbReference>
<dbReference type="InterPro" id="IPR029045">
    <property type="entry name" value="ClpP/crotonase-like_dom_sf"/>
</dbReference>
<dbReference type="InterPro" id="IPR014748">
    <property type="entry name" value="Enoyl-CoA_hydra_C"/>
</dbReference>
<dbReference type="OrthoDB" id="27846at2157"/>
<dbReference type="PANTHER" id="PTHR43459:SF1">
    <property type="entry name" value="EG:BACN32G11.4 PROTEIN"/>
    <property type="match status" value="1"/>
</dbReference>
<dbReference type="NCBIfam" id="NF004725">
    <property type="entry name" value="PRK06072.1"/>
    <property type="match status" value="1"/>
</dbReference>
<keyword evidence="2" id="KW-1185">Reference proteome</keyword>
<dbReference type="EMBL" id="JFZT01000061">
    <property type="protein sequence ID" value="EZQ01784.1"/>
    <property type="molecule type" value="Genomic_DNA"/>
</dbReference>
<sequence>MSMLVNVEDRDKFEIITLNRPDKLNALDVDLRKEFLKVLKEFNADLKKRVAIITGSGRGFTVGADIVSLQNLDSADLASDLKETFYPIIREIRFGNKIYIAAVNGVTAGIGISIALACDIRFVAKGSRFVLAFQGIGLSPDGGLTLMLSRLTSGGFAQKVVFEGELKTEEADSFKIFNVVENPLSEAIKVAERISSGPFKAYLATKKQINKALFSDMEEYLDYESSLQGYLGKTSDFKEGVKAFLEKREPIFRGE</sequence>
<dbReference type="AlphaFoldDB" id="A0A031LKQ1"/>
<dbReference type="EC" id="4.2.1.17" evidence="1"/>
<dbReference type="Gene3D" id="3.90.226.10">
    <property type="entry name" value="2-enoyl-CoA Hydratase, Chain A, domain 1"/>
    <property type="match status" value="1"/>
</dbReference>
<keyword evidence="1" id="KW-0456">Lyase</keyword>
<proteinExistence type="predicted"/>
<accession>A0A031LKQ1</accession>
<evidence type="ECO:0000313" key="1">
    <source>
        <dbReference type="EMBL" id="EZQ01784.1"/>
    </source>
</evidence>
<gene>
    <name evidence="1" type="ORF">CM19_11955</name>
</gene>
<evidence type="ECO:0000313" key="2">
    <source>
        <dbReference type="Proteomes" id="UP000024332"/>
    </source>
</evidence>
<comment type="caution">
    <text evidence="1">The sequence shown here is derived from an EMBL/GenBank/DDBJ whole genome shotgun (WGS) entry which is preliminary data.</text>
</comment>
<dbReference type="CDD" id="cd06558">
    <property type="entry name" value="crotonase-like"/>
    <property type="match status" value="1"/>
</dbReference>
<dbReference type="InterPro" id="IPR001753">
    <property type="entry name" value="Enoyl-CoA_hydra/iso"/>
</dbReference>